<dbReference type="AlphaFoldDB" id="A0A4R2J399"/>
<organism evidence="2 3">
    <name type="scientific">Actinocrispum wychmicini</name>
    <dbReference type="NCBI Taxonomy" id="1213861"/>
    <lineage>
        <taxon>Bacteria</taxon>
        <taxon>Bacillati</taxon>
        <taxon>Actinomycetota</taxon>
        <taxon>Actinomycetes</taxon>
        <taxon>Pseudonocardiales</taxon>
        <taxon>Pseudonocardiaceae</taxon>
        <taxon>Actinocrispum</taxon>
    </lineage>
</organism>
<evidence type="ECO:0000256" key="1">
    <source>
        <dbReference type="SAM" id="MobiDB-lite"/>
    </source>
</evidence>
<keyword evidence="3" id="KW-1185">Reference proteome</keyword>
<dbReference type="RefSeq" id="WP_132123908.1">
    <property type="nucleotide sequence ID" value="NZ_SLWS01000011.1"/>
</dbReference>
<proteinExistence type="predicted"/>
<dbReference type="EMBL" id="SLWS01000011">
    <property type="protein sequence ID" value="TCO52941.1"/>
    <property type="molecule type" value="Genomic_DNA"/>
</dbReference>
<comment type="caution">
    <text evidence="2">The sequence shown here is derived from an EMBL/GenBank/DDBJ whole genome shotgun (WGS) entry which is preliminary data.</text>
</comment>
<sequence length="1070" mass="116891">MTAKDRITAALETDPLRADVQLAVALSTASRIEPELVRAVRLRALPHLDVGAESDFWFSEWIGWRQRGAVVVRSDLRQELRERLAQWLRDAPRNAPIRTLGALLAKEHHGIAPALRLEEFITWLAVRYGDAGVKRGAPLLYMPLKAMDTDERRADALADWVVRARRRLPDKVLEQAAAWHLTLRAKPLREHEITATPQRSDLVRSLHGGALAEVKGNARGLLGPVARYFPHRQVPIRWDRQGLLLGGPDHPDALYIRVPMTEPMIVQVLAAGQEDGPWYDVDRDQASRHPTVGQDLRILTLGGQYYQVPTAVAGTIEAAPALVTVTVPGERSATRYWLQPVTYRATPDTPVTQPVALLHRAAAVIHPDPRDLHDWLAQPSRCSLLLLHGRDTARRLRVAENFAESCHRLGWRVYRARQDPDQATWLSREGPRPGPRGMLVVVDRADRWHPRHLGTLVDQLAVGDHRVRVLAIAGGTGHWWNECERFLRDSHVALRERPVTRYTPVYESRRSMMDRCVAAVADALAADTELSVAPGAGYDDLAVDEIPVVAVAAVLTGTVAKTAEQAARVVLAKERAYRADCLQSSHAEVAKLAFLAALTRPCPLRTAQVFARDHALIPNPSAWVGLLGAYERFYRADTGFVATVGPPELTDRLVADTLAGRPEVPEEETAWARTVVYQLSTMDVDALGADARVRLRGVANAVVTLARLAQAKPHGRTSVRNQILRLVTNNPALCVQAGGSALDAVVGLVPKCLAAAELRPISDLLATTADHDVAIDQAAMRIQETVASAAVMAGDILPETQAPMDLRLAKARYRAGHLLQALSAVEDALRGYKTLVSGQPGRYAAEYAEALIQASRVHGELGQIGEAVKLAEQAEEHVKEMSDQSRGTDIGAALANLAIQTLRAQQKGDRHPDVAGRAVDALRSLVSASARDYRGELADGLVMYCDLMTVLGYPTEALRVAEEAVDLTTVLAAENPWAHGHRSAQAHLSLSVVLAISGRLEDALAEAAKAEAHIRPLVDASPTRFQAQLAGIVRHNANLMRQLGRPDANRTAETAAGLRESASTDHVDEY</sequence>
<evidence type="ECO:0000313" key="3">
    <source>
        <dbReference type="Proteomes" id="UP000295680"/>
    </source>
</evidence>
<dbReference type="Gene3D" id="1.25.40.10">
    <property type="entry name" value="Tetratricopeptide repeat domain"/>
    <property type="match status" value="1"/>
</dbReference>
<dbReference type="Proteomes" id="UP000295680">
    <property type="component" value="Unassembled WGS sequence"/>
</dbReference>
<accession>A0A4R2J399</accession>
<reference evidence="2 3" key="1">
    <citation type="submission" date="2019-03" db="EMBL/GenBank/DDBJ databases">
        <title>Genomic Encyclopedia of Type Strains, Phase IV (KMG-IV): sequencing the most valuable type-strain genomes for metagenomic binning, comparative biology and taxonomic classification.</title>
        <authorList>
            <person name="Goeker M."/>
        </authorList>
    </citation>
    <scope>NUCLEOTIDE SEQUENCE [LARGE SCALE GENOMIC DNA]</scope>
    <source>
        <strain evidence="2 3">DSM 45934</strain>
    </source>
</reference>
<feature type="region of interest" description="Disordered" evidence="1">
    <location>
        <begin position="1045"/>
        <end position="1070"/>
    </location>
</feature>
<dbReference type="SUPFAM" id="SSF48452">
    <property type="entry name" value="TPR-like"/>
    <property type="match status" value="1"/>
</dbReference>
<protein>
    <recommendedName>
        <fullName evidence="4">Tetratricopeptide repeat protein</fullName>
    </recommendedName>
</protein>
<evidence type="ECO:0008006" key="4">
    <source>
        <dbReference type="Google" id="ProtNLM"/>
    </source>
</evidence>
<dbReference type="InterPro" id="IPR011990">
    <property type="entry name" value="TPR-like_helical_dom_sf"/>
</dbReference>
<gene>
    <name evidence="2" type="ORF">EV192_111135</name>
</gene>
<name>A0A4R2J399_9PSEU</name>
<evidence type="ECO:0000313" key="2">
    <source>
        <dbReference type="EMBL" id="TCO52941.1"/>
    </source>
</evidence>
<dbReference type="OrthoDB" id="3218567at2"/>